<dbReference type="InterPro" id="IPR006131">
    <property type="entry name" value="Asp_carbamoyltransf_Asp/Orn-bd"/>
</dbReference>
<proteinExistence type="inferred from homology"/>
<comment type="subcellular location">
    <subcellularLocation>
        <location evidence="6">Cytoplasm</location>
    </subcellularLocation>
</comment>
<dbReference type="InterPro" id="IPR024904">
    <property type="entry name" value="OTCase_ArgI"/>
</dbReference>
<dbReference type="OrthoDB" id="9802587at2"/>
<feature type="binding site" evidence="6">
    <location>
        <begin position="130"/>
        <end position="133"/>
    </location>
    <ligand>
        <name>carbamoyl phosphate</name>
        <dbReference type="ChEBI" id="CHEBI:58228"/>
    </ligand>
</feature>
<feature type="binding site" evidence="6">
    <location>
        <position position="221"/>
    </location>
    <ligand>
        <name>L-ornithine</name>
        <dbReference type="ChEBI" id="CHEBI:46911"/>
    </ligand>
</feature>
<dbReference type="NCBIfam" id="TIGR00658">
    <property type="entry name" value="orni_carb_tr"/>
    <property type="match status" value="1"/>
</dbReference>
<dbReference type="GO" id="GO:0016597">
    <property type="term" value="F:amino acid binding"/>
    <property type="evidence" value="ECO:0007669"/>
    <property type="project" value="InterPro"/>
</dbReference>
<feature type="binding site" evidence="6">
    <location>
        <begin position="261"/>
        <end position="262"/>
    </location>
    <ligand>
        <name>carbamoyl phosphate</name>
        <dbReference type="ChEBI" id="CHEBI:58228"/>
    </ligand>
</feature>
<comment type="pathway">
    <text evidence="1">Amino-acid biosynthesis; L-arginine biosynthesis; L-arginine from L-ornithine and carbamoyl phosphate: step 1/3.</text>
</comment>
<dbReference type="InterPro" id="IPR002292">
    <property type="entry name" value="Orn/put_carbamltrans"/>
</dbReference>
<evidence type="ECO:0000313" key="9">
    <source>
        <dbReference type="EMBL" id="EMG39045.1"/>
    </source>
</evidence>
<feature type="binding site" evidence="6">
    <location>
        <begin position="225"/>
        <end position="226"/>
    </location>
    <ligand>
        <name>L-ornithine</name>
        <dbReference type="ChEBI" id="CHEBI:46911"/>
    </ligand>
</feature>
<dbReference type="PANTHER" id="PTHR45753:SF3">
    <property type="entry name" value="ORNITHINE TRANSCARBAMYLASE, MITOCHONDRIAL"/>
    <property type="match status" value="1"/>
</dbReference>
<feature type="binding site" evidence="6">
    <location>
        <position position="79"/>
    </location>
    <ligand>
        <name>carbamoyl phosphate</name>
        <dbReference type="ChEBI" id="CHEBI:58228"/>
    </ligand>
</feature>
<feature type="binding site" evidence="6">
    <location>
        <begin position="52"/>
        <end position="55"/>
    </location>
    <ligand>
        <name>carbamoyl phosphate</name>
        <dbReference type="ChEBI" id="CHEBI:58228"/>
    </ligand>
</feature>
<evidence type="ECO:0000313" key="10">
    <source>
        <dbReference type="Proteomes" id="UP000011922"/>
    </source>
</evidence>
<dbReference type="PRINTS" id="PR00102">
    <property type="entry name" value="OTCASE"/>
</dbReference>
<dbReference type="NCBIfam" id="NF001986">
    <property type="entry name" value="PRK00779.1"/>
    <property type="match status" value="1"/>
</dbReference>
<dbReference type="HAMAP" id="MF_01109">
    <property type="entry name" value="OTCase"/>
    <property type="match status" value="1"/>
</dbReference>
<dbReference type="InterPro" id="IPR036901">
    <property type="entry name" value="Asp/Orn_carbamoylTrfase_sf"/>
</dbReference>
<dbReference type="PANTHER" id="PTHR45753">
    <property type="entry name" value="ORNITHINE CARBAMOYLTRANSFERASE, MITOCHONDRIAL"/>
    <property type="match status" value="1"/>
</dbReference>
<reference evidence="9 10" key="1">
    <citation type="journal article" date="2013" name="Genome Announc.">
        <title>Draft Genome Sequence for Desulfovibrio africanus Strain PCS.</title>
        <authorList>
            <person name="Brown S.D."/>
            <person name="Utturkar S.M."/>
            <person name="Arkin A.P."/>
            <person name="Deutschbauer A.M."/>
            <person name="Elias D.A."/>
            <person name="Hazen T.C."/>
            <person name="Chakraborty R."/>
        </authorList>
    </citation>
    <scope>NUCLEOTIDE SEQUENCE [LARGE SCALE GENOMIC DNA]</scope>
    <source>
        <strain evidence="9 10">PCS</strain>
    </source>
</reference>
<dbReference type="GO" id="GO:0004585">
    <property type="term" value="F:ornithine carbamoyltransferase activity"/>
    <property type="evidence" value="ECO:0007669"/>
    <property type="project" value="UniProtKB-UniRule"/>
</dbReference>
<dbReference type="InterPro" id="IPR006130">
    <property type="entry name" value="Asp/Orn_carbamoylTrfase"/>
</dbReference>
<comment type="catalytic activity">
    <reaction evidence="5 6">
        <text>carbamoyl phosphate + L-ornithine = L-citrulline + phosphate + H(+)</text>
        <dbReference type="Rhea" id="RHEA:19513"/>
        <dbReference type="ChEBI" id="CHEBI:15378"/>
        <dbReference type="ChEBI" id="CHEBI:43474"/>
        <dbReference type="ChEBI" id="CHEBI:46911"/>
        <dbReference type="ChEBI" id="CHEBI:57743"/>
        <dbReference type="ChEBI" id="CHEBI:58228"/>
        <dbReference type="EC" id="2.1.3.3"/>
    </reaction>
</comment>
<dbReference type="PATRIC" id="fig|1262666.3.peg.694"/>
<evidence type="ECO:0000256" key="6">
    <source>
        <dbReference type="HAMAP-Rule" id="MF_01109"/>
    </source>
</evidence>
<evidence type="ECO:0000259" key="8">
    <source>
        <dbReference type="Pfam" id="PF02729"/>
    </source>
</evidence>
<dbReference type="EMBL" id="AOSV01000003">
    <property type="protein sequence ID" value="EMG39045.1"/>
    <property type="molecule type" value="Genomic_DNA"/>
</dbReference>
<dbReference type="GO" id="GO:0005737">
    <property type="term" value="C:cytoplasm"/>
    <property type="evidence" value="ECO:0007669"/>
    <property type="project" value="UniProtKB-SubCell"/>
</dbReference>
<feature type="domain" description="Aspartate/ornithine carbamoyltransferase carbamoyl-P binding" evidence="8">
    <location>
        <begin position="6"/>
        <end position="143"/>
    </location>
</feature>
<feature type="binding site" evidence="6">
    <location>
        <position position="161"/>
    </location>
    <ligand>
        <name>L-ornithine</name>
        <dbReference type="ChEBI" id="CHEBI:46911"/>
    </ligand>
</feature>
<evidence type="ECO:0000256" key="1">
    <source>
        <dbReference type="ARBA" id="ARBA00004975"/>
    </source>
</evidence>
<evidence type="ECO:0000256" key="4">
    <source>
        <dbReference type="ARBA" id="ARBA00022679"/>
    </source>
</evidence>
<dbReference type="RefSeq" id="WP_005984082.1">
    <property type="nucleotide sequence ID" value="NZ_AOSV01000003.1"/>
</dbReference>
<dbReference type="GO" id="GO:0019240">
    <property type="term" value="P:citrulline biosynthetic process"/>
    <property type="evidence" value="ECO:0007669"/>
    <property type="project" value="TreeGrafter"/>
</dbReference>
<protein>
    <recommendedName>
        <fullName evidence="3 6">Ornithine carbamoyltransferase</fullName>
        <shortName evidence="6">OTCase</shortName>
        <ecNumber evidence="3 6">2.1.3.3</ecNumber>
    </recommendedName>
</protein>
<feature type="binding site" evidence="6">
    <location>
        <position position="103"/>
    </location>
    <ligand>
        <name>carbamoyl phosphate</name>
        <dbReference type="ChEBI" id="CHEBI:58228"/>
    </ligand>
</feature>
<gene>
    <name evidence="9" type="ORF">PCS_00687</name>
</gene>
<comment type="similarity">
    <text evidence="2 6">Belongs to the aspartate/ornithine carbamoyltransferase superfamily. OTCase family.</text>
</comment>
<sequence>MPNKWKHFLDILDMPRSQSWALVTRAKEMKDTDHRSQILAGKVLVMIFEKASTRTRLSFEMAVRHLGGDTIFMTPNESQLGRSEPLKDTARVISRYCAGMIVRTFGQEKLEELAEYASVPVVNALSDLHHPCQVLSDLLTMYERTPSFKDLKVAWIGDGNNMANSWINAAIYFPFYLSLAVPEGFEPDARILNKAVQLGARIHVSHEPKLAMDGAHYVNTDVWASMGQESEQGARSKPFANFQVNDELLKLADPQVKVMHCLPAHRGEEITDEVMEGPASIVWDQAENRLHMQKAILEWVFGHAPESTAREFADDRPGPKPFHTI</sequence>
<comment type="caution">
    <text evidence="9">The sequence shown here is derived from an EMBL/GenBank/DDBJ whole genome shotgun (WGS) entry which is preliminary data.</text>
</comment>
<keyword evidence="6" id="KW-0963">Cytoplasm</keyword>
<dbReference type="Pfam" id="PF00185">
    <property type="entry name" value="OTCace"/>
    <property type="match status" value="1"/>
</dbReference>
<name>M5PYG9_DESAF</name>
<evidence type="ECO:0000259" key="7">
    <source>
        <dbReference type="Pfam" id="PF00185"/>
    </source>
</evidence>
<evidence type="ECO:0000256" key="5">
    <source>
        <dbReference type="ARBA" id="ARBA00048772"/>
    </source>
</evidence>
<organism evidence="9 10">
    <name type="scientific">Desulfocurvibacter africanus PCS</name>
    <dbReference type="NCBI Taxonomy" id="1262666"/>
    <lineage>
        <taxon>Bacteria</taxon>
        <taxon>Pseudomonadati</taxon>
        <taxon>Thermodesulfobacteriota</taxon>
        <taxon>Desulfovibrionia</taxon>
        <taxon>Desulfovibrionales</taxon>
        <taxon>Desulfovibrionaceae</taxon>
        <taxon>Desulfocurvibacter</taxon>
    </lineage>
</organism>
<dbReference type="Proteomes" id="UP000011922">
    <property type="component" value="Unassembled WGS sequence"/>
</dbReference>
<evidence type="ECO:0000256" key="3">
    <source>
        <dbReference type="ARBA" id="ARBA00013007"/>
    </source>
</evidence>
<dbReference type="Pfam" id="PF02729">
    <property type="entry name" value="OTCace_N"/>
    <property type="match status" value="1"/>
</dbReference>
<dbReference type="Gene3D" id="3.40.50.1370">
    <property type="entry name" value="Aspartate/ornithine carbamoyltransferase"/>
    <property type="match status" value="2"/>
</dbReference>
<dbReference type="EC" id="2.1.3.3" evidence="3 6"/>
<keyword evidence="4 6" id="KW-0808">Transferase</keyword>
<evidence type="ECO:0000256" key="2">
    <source>
        <dbReference type="ARBA" id="ARBA00007805"/>
    </source>
</evidence>
<dbReference type="InterPro" id="IPR006132">
    <property type="entry name" value="Asp/Orn_carbamoyltranf_P-bd"/>
</dbReference>
<dbReference type="SUPFAM" id="SSF53671">
    <property type="entry name" value="Aspartate/ornithine carbamoyltransferase"/>
    <property type="match status" value="1"/>
</dbReference>
<dbReference type="FunFam" id="3.40.50.1370:FF:000008">
    <property type="entry name" value="Ornithine carbamoyltransferase"/>
    <property type="match status" value="1"/>
</dbReference>
<accession>M5PYG9</accession>
<dbReference type="GO" id="GO:0042450">
    <property type="term" value="P:L-arginine biosynthetic process via ornithine"/>
    <property type="evidence" value="ECO:0007669"/>
    <property type="project" value="UniProtKB-UniRule"/>
</dbReference>
<feature type="domain" description="Aspartate/ornithine carbamoyltransferase Asp/Orn-binding" evidence="7">
    <location>
        <begin position="149"/>
        <end position="299"/>
    </location>
</feature>
<feature type="binding site" evidence="6">
    <location>
        <position position="289"/>
    </location>
    <ligand>
        <name>carbamoyl phosphate</name>
        <dbReference type="ChEBI" id="CHEBI:58228"/>
    </ligand>
</feature>
<dbReference type="PROSITE" id="PS00097">
    <property type="entry name" value="CARBAMOYLTRANSFERASE"/>
    <property type="match status" value="1"/>
</dbReference>
<dbReference type="PRINTS" id="PR00100">
    <property type="entry name" value="AOTCASE"/>
</dbReference>
<dbReference type="AlphaFoldDB" id="M5PYG9"/>